<dbReference type="PRINTS" id="PR00039">
    <property type="entry name" value="HTHLYSR"/>
</dbReference>
<evidence type="ECO:0000259" key="5">
    <source>
        <dbReference type="PROSITE" id="PS50931"/>
    </source>
</evidence>
<dbReference type="InterPro" id="IPR036390">
    <property type="entry name" value="WH_DNA-bd_sf"/>
</dbReference>
<dbReference type="Gene3D" id="3.40.190.290">
    <property type="match status" value="1"/>
</dbReference>
<comment type="similarity">
    <text evidence="1">Belongs to the LysR transcriptional regulatory family.</text>
</comment>
<evidence type="ECO:0000256" key="2">
    <source>
        <dbReference type="ARBA" id="ARBA00023015"/>
    </source>
</evidence>
<evidence type="ECO:0000313" key="7">
    <source>
        <dbReference type="Proteomes" id="UP000054709"/>
    </source>
</evidence>
<dbReference type="GO" id="GO:0000976">
    <property type="term" value="F:transcription cis-regulatory region binding"/>
    <property type="evidence" value="ECO:0007669"/>
    <property type="project" value="TreeGrafter"/>
</dbReference>
<sequence length="296" mass="33298">MIVDTLRVFVTVAEQSHFSKAGEILNLSQPGVSLHIRNLENELGAKLLHRSPKQVRLTEAGTILYKHAKQILAHFEEAHQEIQMLQDEVTGSIHIGASFTIGEYILPSRLAEFANQYPQVKLQVTIGNTEEIIGGVRANELDIGFIEGEAHENDLIVTPYMKDEMIIVSPTNHPLSKMVSVEQGMLQNQVWVLREPGSGTRAFSDHFIQEEAISVKRSYVFNSSQGVKEAVSSGLGIAMLSRWIVRKELVGGEIYELPIRHHHLERQFSIIRHKECSTSMATNVFIQKLLVSRKDK</sequence>
<evidence type="ECO:0000256" key="4">
    <source>
        <dbReference type="ARBA" id="ARBA00023163"/>
    </source>
</evidence>
<comment type="caution">
    <text evidence="6">The sequence shown here is derived from an EMBL/GenBank/DDBJ whole genome shotgun (WGS) entry which is preliminary data.</text>
</comment>
<dbReference type="AlphaFoldDB" id="A0A0W1AXQ0"/>
<dbReference type="Proteomes" id="UP000054709">
    <property type="component" value="Unassembled WGS sequence"/>
</dbReference>
<dbReference type="InterPro" id="IPR036388">
    <property type="entry name" value="WH-like_DNA-bd_sf"/>
</dbReference>
<dbReference type="PANTHER" id="PTHR30126">
    <property type="entry name" value="HTH-TYPE TRANSCRIPTIONAL REGULATOR"/>
    <property type="match status" value="1"/>
</dbReference>
<reference evidence="6 7" key="1">
    <citation type="journal article" date="2015" name="Int. Biodeterior. Biodegradation">
        <title>Physiological and genetic screening methods for the isolation of methyl tert-butyl ether-degrading bacteria for bioremediation purposes.</title>
        <authorList>
            <person name="Guisado I.M."/>
            <person name="Purswani J."/>
            <person name="Gonzalez Lopez J."/>
            <person name="Pozo C."/>
        </authorList>
    </citation>
    <scope>NUCLEOTIDE SEQUENCE [LARGE SCALE GENOMIC DNA]</scope>
    <source>
        <strain evidence="6 7">SH7</strain>
    </source>
</reference>
<name>A0A0W1AXQ0_9BACL</name>
<dbReference type="FunFam" id="1.10.10.10:FF:000001">
    <property type="entry name" value="LysR family transcriptional regulator"/>
    <property type="match status" value="1"/>
</dbReference>
<organism evidence="6 7">
    <name type="scientific">Paenibacillus etheri</name>
    <dbReference type="NCBI Taxonomy" id="1306852"/>
    <lineage>
        <taxon>Bacteria</taxon>
        <taxon>Bacillati</taxon>
        <taxon>Bacillota</taxon>
        <taxon>Bacilli</taxon>
        <taxon>Bacillales</taxon>
        <taxon>Paenibacillaceae</taxon>
        <taxon>Paenibacillus</taxon>
    </lineage>
</organism>
<dbReference type="SUPFAM" id="SSF53850">
    <property type="entry name" value="Periplasmic binding protein-like II"/>
    <property type="match status" value="1"/>
</dbReference>
<keyword evidence="4" id="KW-0804">Transcription</keyword>
<evidence type="ECO:0000256" key="3">
    <source>
        <dbReference type="ARBA" id="ARBA00023125"/>
    </source>
</evidence>
<dbReference type="CDD" id="cd08420">
    <property type="entry name" value="PBP2_CysL_like"/>
    <property type="match status" value="1"/>
</dbReference>
<proteinExistence type="inferred from homology"/>
<keyword evidence="2" id="KW-0805">Transcription regulation</keyword>
<dbReference type="PANTHER" id="PTHR30126:SF39">
    <property type="entry name" value="HTH-TYPE TRANSCRIPTIONAL REGULATOR CYSL"/>
    <property type="match status" value="1"/>
</dbReference>
<protein>
    <submittedName>
        <fullName evidence="6">LysR family transcriptional regulator</fullName>
    </submittedName>
</protein>
<dbReference type="InterPro" id="IPR005119">
    <property type="entry name" value="LysR_subst-bd"/>
</dbReference>
<evidence type="ECO:0000313" key="6">
    <source>
        <dbReference type="EMBL" id="KTD86061.1"/>
    </source>
</evidence>
<evidence type="ECO:0000256" key="1">
    <source>
        <dbReference type="ARBA" id="ARBA00009437"/>
    </source>
</evidence>
<dbReference type="EMBL" id="LCZJ02000023">
    <property type="protein sequence ID" value="KTD86061.1"/>
    <property type="molecule type" value="Genomic_DNA"/>
</dbReference>
<keyword evidence="3" id="KW-0238">DNA-binding</keyword>
<gene>
    <name evidence="6" type="ORF">UQ64_16450</name>
</gene>
<dbReference type="GO" id="GO:0003700">
    <property type="term" value="F:DNA-binding transcription factor activity"/>
    <property type="evidence" value="ECO:0007669"/>
    <property type="project" value="InterPro"/>
</dbReference>
<dbReference type="PROSITE" id="PS50931">
    <property type="entry name" value="HTH_LYSR"/>
    <property type="match status" value="1"/>
</dbReference>
<dbReference type="InterPro" id="IPR000847">
    <property type="entry name" value="LysR_HTH_N"/>
</dbReference>
<dbReference type="RefSeq" id="WP_060623972.1">
    <property type="nucleotide sequence ID" value="NZ_LCZJ02000023.1"/>
</dbReference>
<dbReference type="Pfam" id="PF03466">
    <property type="entry name" value="LysR_substrate"/>
    <property type="match status" value="1"/>
</dbReference>
<dbReference type="OrthoDB" id="9785745at2"/>
<dbReference type="SUPFAM" id="SSF46785">
    <property type="entry name" value="Winged helix' DNA-binding domain"/>
    <property type="match status" value="1"/>
</dbReference>
<dbReference type="Gene3D" id="1.10.10.10">
    <property type="entry name" value="Winged helix-like DNA-binding domain superfamily/Winged helix DNA-binding domain"/>
    <property type="match status" value="1"/>
</dbReference>
<keyword evidence="7" id="KW-1185">Reference proteome</keyword>
<accession>A0A0W1AXQ0</accession>
<feature type="domain" description="HTH lysR-type" evidence="5">
    <location>
        <begin position="1"/>
        <end position="58"/>
    </location>
</feature>
<dbReference type="Pfam" id="PF00126">
    <property type="entry name" value="HTH_1"/>
    <property type="match status" value="1"/>
</dbReference>